<dbReference type="Proteomes" id="UP000006833">
    <property type="component" value="Chromosome"/>
</dbReference>
<accession>A8LQG7</accession>
<dbReference type="STRING" id="398580.Dshi_0708"/>
<dbReference type="eggNOG" id="COG1621">
    <property type="taxonomic scope" value="Bacteria"/>
</dbReference>
<keyword evidence="2" id="KW-1185">Reference proteome</keyword>
<evidence type="ECO:0008006" key="3">
    <source>
        <dbReference type="Google" id="ProtNLM"/>
    </source>
</evidence>
<dbReference type="KEGG" id="dsh:Dshi_0708"/>
<name>A8LQG7_DINSH</name>
<evidence type="ECO:0000313" key="1">
    <source>
        <dbReference type="EMBL" id="ABV92453.1"/>
    </source>
</evidence>
<dbReference type="SUPFAM" id="SSF75005">
    <property type="entry name" value="Arabinanase/levansucrase/invertase"/>
    <property type="match status" value="1"/>
</dbReference>
<protein>
    <recommendedName>
        <fullName evidence="3">Glycosyl hydrolase family 32 N-terminal domain-containing protein</fullName>
    </recommendedName>
</protein>
<gene>
    <name evidence="1" type="ordered locus">Dshi_0708</name>
</gene>
<dbReference type="AlphaFoldDB" id="A8LQG7"/>
<dbReference type="HOGENOM" id="CLU_078427_0_0_5"/>
<dbReference type="Gene3D" id="2.115.10.20">
    <property type="entry name" value="Glycosyl hydrolase domain, family 43"/>
    <property type="match status" value="2"/>
</dbReference>
<organism evidence="1 2">
    <name type="scientific">Dinoroseobacter shibae (strain DSM 16493 / NCIMB 14021 / DFL 12)</name>
    <dbReference type="NCBI Taxonomy" id="398580"/>
    <lineage>
        <taxon>Bacteria</taxon>
        <taxon>Pseudomonadati</taxon>
        <taxon>Pseudomonadota</taxon>
        <taxon>Alphaproteobacteria</taxon>
        <taxon>Rhodobacterales</taxon>
        <taxon>Roseobacteraceae</taxon>
        <taxon>Dinoroseobacter</taxon>
    </lineage>
</organism>
<dbReference type="EMBL" id="CP000830">
    <property type="protein sequence ID" value="ABV92453.1"/>
    <property type="molecule type" value="Genomic_DNA"/>
</dbReference>
<dbReference type="InterPro" id="IPR023296">
    <property type="entry name" value="Glyco_hydro_beta-prop_sf"/>
</dbReference>
<reference evidence="2" key="1">
    <citation type="journal article" date="2010" name="ISME J.">
        <title>The complete genome sequence of the algal symbiont Dinoroseobacter shibae: a hitchhiker's guide to life in the sea.</title>
        <authorList>
            <person name="Wagner-Dobler I."/>
            <person name="Ballhausen B."/>
            <person name="Berger M."/>
            <person name="Brinkhoff T."/>
            <person name="Buchholz I."/>
            <person name="Bunk B."/>
            <person name="Cypionka H."/>
            <person name="Daniel R."/>
            <person name="Drepper T."/>
            <person name="Gerdts G."/>
            <person name="Hahnke S."/>
            <person name="Han C."/>
            <person name="Jahn D."/>
            <person name="Kalhoefer D."/>
            <person name="Kiss H."/>
            <person name="Klenk H.P."/>
            <person name="Kyrpides N."/>
            <person name="Liebl W."/>
            <person name="Liesegang H."/>
            <person name="Meincke L."/>
            <person name="Pati A."/>
            <person name="Petersen J."/>
            <person name="Piekarski T."/>
            <person name="Pommerenke C."/>
            <person name="Pradella S."/>
            <person name="Pukall R."/>
            <person name="Rabus R."/>
            <person name="Stackebrandt E."/>
            <person name="Thole S."/>
            <person name="Thompson L."/>
            <person name="Tielen P."/>
            <person name="Tomasch J."/>
            <person name="von Jan M."/>
            <person name="Wanphrut N."/>
            <person name="Wichels A."/>
            <person name="Zech H."/>
            <person name="Simon M."/>
        </authorList>
    </citation>
    <scope>NUCLEOTIDE SEQUENCE [LARGE SCALE GENOMIC DNA]</scope>
    <source>
        <strain evidence="2">DSM 16493 / NCIMB 14021 / DFL 12</strain>
    </source>
</reference>
<proteinExistence type="predicted"/>
<sequence length="323" mass="35276">MAEGDLGALWTRRGLIRTAPDASVPGWASHAQCPTPLILSERLWRVYFSVRDPENRSRILFVDLDPLDDMRVLYQSTAPLLELGAPGLFDSAGQGASLAVRRDGAVWLYYLGMHRRRDVPYGLAIGLARSTDGAAFERVADGPILSVGPRDPYFVSLLHARPAGAGWEGWYMSATGWQARSDGPWDAEYGLRRAVSEDGVAWRGTDVTLALGEGLLPRGGGIARPWVARVNGRDWLFFSRRQSAGFRSQRDAAYRIMAGPLDPAGTPASVPRPMHFANPPEPEDWDGFMQAYPAVLPLGEGHVMFYNGDGFGQAGFGWATCGL</sequence>
<evidence type="ECO:0000313" key="2">
    <source>
        <dbReference type="Proteomes" id="UP000006833"/>
    </source>
</evidence>